<dbReference type="GO" id="GO:0043124">
    <property type="term" value="P:negative regulation of canonical NF-kappaB signal transduction"/>
    <property type="evidence" value="ECO:0007669"/>
    <property type="project" value="InterPro"/>
</dbReference>
<dbReference type="SUPFAM" id="SSF48403">
    <property type="entry name" value="Ankyrin repeat"/>
    <property type="match status" value="1"/>
</dbReference>
<evidence type="ECO:0000256" key="6">
    <source>
        <dbReference type="ARBA" id="ARBA00023242"/>
    </source>
</evidence>
<evidence type="ECO:0000313" key="11">
    <source>
        <dbReference type="EMBL" id="GIL46200.1"/>
    </source>
</evidence>
<dbReference type="PROSITE" id="PS50297">
    <property type="entry name" value="ANK_REP_REGION"/>
    <property type="match status" value="1"/>
</dbReference>
<gene>
    <name evidence="11" type="ORF">Vafri_3246</name>
</gene>
<evidence type="ECO:0000256" key="7">
    <source>
        <dbReference type="ARBA" id="ARBA00030621"/>
    </source>
</evidence>
<dbReference type="Proteomes" id="UP000747399">
    <property type="component" value="Unassembled WGS sequence"/>
</dbReference>
<keyword evidence="4" id="KW-0677">Repeat</keyword>
<evidence type="ECO:0000256" key="3">
    <source>
        <dbReference type="ARBA" id="ARBA00022553"/>
    </source>
</evidence>
<dbReference type="Pfam" id="PF12796">
    <property type="entry name" value="Ank_2"/>
    <property type="match status" value="1"/>
</dbReference>
<dbReference type="PROSITE" id="PS50088">
    <property type="entry name" value="ANK_REPEAT"/>
    <property type="match status" value="1"/>
</dbReference>
<evidence type="ECO:0000256" key="1">
    <source>
        <dbReference type="ARBA" id="ARBA00004123"/>
    </source>
</evidence>
<evidence type="ECO:0000256" key="8">
    <source>
        <dbReference type="ARBA" id="ARBA00030802"/>
    </source>
</evidence>
<evidence type="ECO:0000256" key="4">
    <source>
        <dbReference type="ARBA" id="ARBA00022737"/>
    </source>
</evidence>
<accession>A0A8J4AR36</accession>
<feature type="compositionally biased region" description="Basic residues" evidence="10">
    <location>
        <begin position="37"/>
        <end position="47"/>
    </location>
</feature>
<dbReference type="PANTHER" id="PTHR15263:SF1">
    <property type="entry name" value="NF-KAPPA-B INHIBITOR-LIKE PROTEIN 1"/>
    <property type="match status" value="1"/>
</dbReference>
<evidence type="ECO:0000256" key="10">
    <source>
        <dbReference type="SAM" id="MobiDB-lite"/>
    </source>
</evidence>
<feature type="region of interest" description="Disordered" evidence="10">
    <location>
        <begin position="173"/>
        <end position="210"/>
    </location>
</feature>
<dbReference type="PANTHER" id="PTHR15263">
    <property type="entry name" value="I-KAPPA-B-LIKE PROTEIN IKBL"/>
    <property type="match status" value="1"/>
</dbReference>
<evidence type="ECO:0000256" key="9">
    <source>
        <dbReference type="PROSITE-ProRule" id="PRU00023"/>
    </source>
</evidence>
<dbReference type="InterPro" id="IPR002110">
    <property type="entry name" value="Ankyrin_rpt"/>
</dbReference>
<protein>
    <recommendedName>
        <fullName evidence="2">NF-kappa-B inhibitor-like protein 1</fullName>
    </recommendedName>
    <alternativeName>
        <fullName evidence="7">Inhibitor of kappa B-like protein</fullName>
    </alternativeName>
    <alternativeName>
        <fullName evidence="8">Nuclear factor of kappa light polypeptide gene enhancer in B-cells inhibitor-like 1</fullName>
    </alternativeName>
</protein>
<comment type="caution">
    <text evidence="11">The sequence shown here is derived from an EMBL/GenBank/DDBJ whole genome shotgun (WGS) entry which is preliminary data.</text>
</comment>
<feature type="compositionally biased region" description="Basic and acidic residues" evidence="10">
    <location>
        <begin position="10"/>
        <end position="19"/>
    </location>
</feature>
<keyword evidence="3" id="KW-0597">Phosphoprotein</keyword>
<keyword evidence="12" id="KW-1185">Reference proteome</keyword>
<keyword evidence="5 9" id="KW-0040">ANK repeat</keyword>
<evidence type="ECO:0000256" key="5">
    <source>
        <dbReference type="ARBA" id="ARBA00023043"/>
    </source>
</evidence>
<feature type="region of interest" description="Disordered" evidence="10">
    <location>
        <begin position="1"/>
        <end position="50"/>
    </location>
</feature>
<feature type="compositionally biased region" description="Polar residues" evidence="10">
    <location>
        <begin position="24"/>
        <end position="36"/>
    </location>
</feature>
<dbReference type="GO" id="GO:0005634">
    <property type="term" value="C:nucleus"/>
    <property type="evidence" value="ECO:0007669"/>
    <property type="project" value="UniProtKB-SubCell"/>
</dbReference>
<feature type="repeat" description="ANK" evidence="9">
    <location>
        <begin position="89"/>
        <end position="121"/>
    </location>
</feature>
<dbReference type="EMBL" id="BNCO01000003">
    <property type="protein sequence ID" value="GIL46200.1"/>
    <property type="molecule type" value="Genomic_DNA"/>
</dbReference>
<dbReference type="Gene3D" id="1.25.40.20">
    <property type="entry name" value="Ankyrin repeat-containing domain"/>
    <property type="match status" value="1"/>
</dbReference>
<name>A0A8J4AR36_9CHLO</name>
<sequence length="462" mass="50586">MLTGSQRMGMRKDEKELQPRARASGSNSSQSPSRLQCHTHGRRKRSRGSQQLRFQVRALKYVVRGDARRLRKLLRRSKQQPDLTAVDSQGRTLLHKACACGHASVVKLLLRYGAQPAAVDALGDTPAHVAASTGHLEALAEVLQAQSAPPLEAAGAGGATLRDLMGRALRDDEAAGEVRMQPPEEAAPHGRSGARGSGEGEESEDEETRWRRRLREEYSGGEEAVSDSYVDVYGGLPFVGESDDEWADRIWREMQARRNTAVTEGAAAFIADLRADAARRAAAAAEHSRRILEEEQAKDDAWRRRTLAAIEAVPATPTLDVTLARASYDERWLQLDEEAATAAADLMPLHYSDIPWPLEPPTMRGQVRGSGGVPERPPLPPSVESLRDFFLLGAAGASDVKRRLRIELLRWHPDKFGARFGSRLAAGGMAQRDAVLSRVHQLAQVLMQVLGRGASGTNTRVY</sequence>
<comment type="subcellular location">
    <subcellularLocation>
        <location evidence="1">Nucleus</location>
    </subcellularLocation>
</comment>
<dbReference type="InterPro" id="IPR038753">
    <property type="entry name" value="NFKBIL1"/>
</dbReference>
<keyword evidence="6" id="KW-0539">Nucleus</keyword>
<dbReference type="AlphaFoldDB" id="A0A8J4AR36"/>
<evidence type="ECO:0000256" key="2">
    <source>
        <dbReference type="ARBA" id="ARBA00014259"/>
    </source>
</evidence>
<organism evidence="11 12">
    <name type="scientific">Volvox africanus</name>
    <dbReference type="NCBI Taxonomy" id="51714"/>
    <lineage>
        <taxon>Eukaryota</taxon>
        <taxon>Viridiplantae</taxon>
        <taxon>Chlorophyta</taxon>
        <taxon>core chlorophytes</taxon>
        <taxon>Chlorophyceae</taxon>
        <taxon>CS clade</taxon>
        <taxon>Chlamydomonadales</taxon>
        <taxon>Volvocaceae</taxon>
        <taxon>Volvox</taxon>
    </lineage>
</organism>
<evidence type="ECO:0000313" key="12">
    <source>
        <dbReference type="Proteomes" id="UP000747399"/>
    </source>
</evidence>
<proteinExistence type="predicted"/>
<reference evidence="11" key="1">
    <citation type="journal article" date="2021" name="Proc. Natl. Acad. Sci. U.S.A.">
        <title>Three genomes in the algal genus Volvox reveal the fate of a haploid sex-determining region after a transition to homothallism.</title>
        <authorList>
            <person name="Yamamoto K."/>
            <person name="Hamaji T."/>
            <person name="Kawai-Toyooka H."/>
            <person name="Matsuzaki R."/>
            <person name="Takahashi F."/>
            <person name="Nishimura Y."/>
            <person name="Kawachi M."/>
            <person name="Noguchi H."/>
            <person name="Minakuchi Y."/>
            <person name="Umen J.G."/>
            <person name="Toyoda A."/>
            <person name="Nozaki H."/>
        </authorList>
    </citation>
    <scope>NUCLEOTIDE SEQUENCE</scope>
    <source>
        <strain evidence="11">NIES-3780</strain>
    </source>
</reference>
<dbReference type="SMART" id="SM00248">
    <property type="entry name" value="ANK"/>
    <property type="match status" value="2"/>
</dbReference>
<dbReference type="InterPro" id="IPR036770">
    <property type="entry name" value="Ankyrin_rpt-contain_sf"/>
</dbReference>